<dbReference type="AlphaFoldDB" id="D3VI24"/>
<keyword evidence="2" id="KW-1185">Reference proteome</keyword>
<organism evidence="1 2">
    <name type="scientific">Xenorhabdus nematophila (strain ATCC 19061 / DSM 3370 / CCUG 14189 / LMG 1036 / NCIMB 9965 / AN6)</name>
    <dbReference type="NCBI Taxonomy" id="406817"/>
    <lineage>
        <taxon>Bacteria</taxon>
        <taxon>Pseudomonadati</taxon>
        <taxon>Pseudomonadota</taxon>
        <taxon>Gammaproteobacteria</taxon>
        <taxon>Enterobacterales</taxon>
        <taxon>Morganellaceae</taxon>
        <taxon>Xenorhabdus</taxon>
    </lineage>
</organism>
<sequence>MLYQLSYSRLHFGTRTVEIIHRYGVRIIREIILVASPCRQKIVFFL</sequence>
<dbReference type="HOGENOM" id="CLU_3190811_0_0_6"/>
<evidence type="ECO:0000313" key="2">
    <source>
        <dbReference type="Proteomes" id="UP000008075"/>
    </source>
</evidence>
<evidence type="ECO:0000313" key="1">
    <source>
        <dbReference type="EMBL" id="CBJ88513.1"/>
    </source>
</evidence>
<proteinExistence type="predicted"/>
<dbReference type="KEGG" id="xne:XNC1_0436"/>
<protein>
    <submittedName>
        <fullName evidence="1">Uncharacterized protein</fullName>
    </submittedName>
</protein>
<accession>D3VI24</accession>
<gene>
    <name evidence="1" type="ordered locus">XNC1_0436</name>
</gene>
<dbReference type="EMBL" id="FN667742">
    <property type="protein sequence ID" value="CBJ88513.1"/>
    <property type="molecule type" value="Genomic_DNA"/>
</dbReference>
<name>D3VI24_XENNA</name>
<dbReference type="Proteomes" id="UP000008075">
    <property type="component" value="Chromosome"/>
</dbReference>
<reference evidence="1 2" key="1">
    <citation type="journal article" date="2011" name="PLoS ONE">
        <title>The entomopathogenic bacterial endosymbionts xenorhabdus and photorhabdus: convergent lifestyles from divergent genomes.</title>
        <authorList>
            <person name="Chaston J.M."/>
            <person name="Suen G."/>
            <person name="Tucker S.L."/>
            <person name="Andersen A.W."/>
            <person name="Bhasin A."/>
            <person name="Bode E."/>
            <person name="Bode H.B."/>
            <person name="Brachmann A.O."/>
            <person name="Cowles C.E."/>
            <person name="Cowles K.N."/>
            <person name="Darby C."/>
            <person name="de Leon L."/>
            <person name="Drace K."/>
            <person name="Du Z."/>
            <person name="Givaudan A."/>
            <person name="Herbert Tran E.E."/>
            <person name="Jewell K.A."/>
            <person name="Knack J.J."/>
            <person name="Krasomil-Osterfeld K.C."/>
            <person name="Kukor R."/>
            <person name="Lanois A."/>
            <person name="Latreille P."/>
            <person name="Leimgruber N.K."/>
            <person name="Lipke C.M."/>
            <person name="Liu R."/>
            <person name="Lu X."/>
            <person name="Martens E.C."/>
            <person name="Marri P.R."/>
            <person name="Medigue C."/>
            <person name="Menard M.L."/>
            <person name="Miller N.M."/>
            <person name="Morales-Soto N."/>
            <person name="Norton S."/>
            <person name="Ogier J.C."/>
            <person name="Orchard S.S."/>
            <person name="Park D."/>
            <person name="Park Y."/>
            <person name="Qurollo B.A."/>
            <person name="Sugar D.R."/>
            <person name="Richards G.R."/>
            <person name="Rouy Z."/>
            <person name="Slominski B."/>
            <person name="Slominski K."/>
            <person name="Snyder H."/>
            <person name="Tjaden B.C."/>
            <person name="van der Hoeven R."/>
            <person name="Welch R.D."/>
            <person name="Wheeler C."/>
            <person name="Xiang B."/>
            <person name="Barbazuk B."/>
            <person name="Gaudriault S."/>
            <person name="Goodner B."/>
            <person name="Slater S.C."/>
            <person name="Forst S."/>
            <person name="Goldman B.S."/>
            <person name="Goodrich-Blair H."/>
        </authorList>
    </citation>
    <scope>NUCLEOTIDE SEQUENCE [LARGE SCALE GENOMIC DNA]</scope>
    <source>
        <strain evidence="2">ATCC 19061 / DSM 3370 / CCUG 14189 / LMG 1036 / NCIMB 9965 / AN6</strain>
    </source>
</reference>